<dbReference type="Gene3D" id="1.10.260.40">
    <property type="entry name" value="lambda repressor-like DNA-binding domains"/>
    <property type="match status" value="1"/>
</dbReference>
<dbReference type="SUPFAM" id="SSF47413">
    <property type="entry name" value="lambda repressor-like DNA-binding domains"/>
    <property type="match status" value="1"/>
</dbReference>
<dbReference type="SMART" id="SM00530">
    <property type="entry name" value="HTH_XRE"/>
    <property type="match status" value="1"/>
</dbReference>
<evidence type="ECO:0000256" key="1">
    <source>
        <dbReference type="SAM" id="MobiDB-lite"/>
    </source>
</evidence>
<feature type="compositionally biased region" description="Basic residues" evidence="1">
    <location>
        <begin position="112"/>
        <end position="121"/>
    </location>
</feature>
<dbReference type="InterPro" id="IPR010982">
    <property type="entry name" value="Lambda_DNA-bd_dom_sf"/>
</dbReference>
<dbReference type="PROSITE" id="PS50943">
    <property type="entry name" value="HTH_CROC1"/>
    <property type="match status" value="1"/>
</dbReference>
<dbReference type="GO" id="GO:0003677">
    <property type="term" value="F:DNA binding"/>
    <property type="evidence" value="ECO:0007669"/>
    <property type="project" value="UniProtKB-KW"/>
</dbReference>
<dbReference type="Pfam" id="PF01381">
    <property type="entry name" value="HTH_3"/>
    <property type="match status" value="1"/>
</dbReference>
<dbReference type="InterPro" id="IPR001387">
    <property type="entry name" value="Cro/C1-type_HTH"/>
</dbReference>
<sequence length="136" mass="14893">MPIGIAQAARVRSSIGQAMSRRHLTPKEMEVEIGGYLRTYRIHRNIDQATLSARAGISVRALRNLEAGNGSSLHTLCRVLKSLGREGWLDVIAPVPTINPLMLTRQATPRQRASKPRKMKSSARGAIVGDADRGQE</sequence>
<accession>A0A0S4VWR6</accession>
<dbReference type="EMBL" id="LN899823">
    <property type="protein sequence ID" value="CUV25955.1"/>
    <property type="molecule type" value="Genomic_DNA"/>
</dbReference>
<evidence type="ECO:0000259" key="2">
    <source>
        <dbReference type="PROSITE" id="PS50943"/>
    </source>
</evidence>
<dbReference type="AlphaFoldDB" id="A0A0S4VWR6"/>
<evidence type="ECO:0000313" key="3">
    <source>
        <dbReference type="EMBL" id="CUV25955.1"/>
    </source>
</evidence>
<reference evidence="4" key="1">
    <citation type="submission" date="2015-10" db="EMBL/GenBank/DDBJ databases">
        <authorList>
            <person name="Gilbert D.G."/>
        </authorList>
    </citation>
    <scope>NUCLEOTIDE SEQUENCE</scope>
    <source>
        <strain evidence="4">Phyl III-seqv23</strain>
    </source>
</reference>
<protein>
    <submittedName>
        <fullName evidence="4">DNA-binding protein</fullName>
    </submittedName>
</protein>
<proteinExistence type="predicted"/>
<feature type="region of interest" description="Disordered" evidence="1">
    <location>
        <begin position="106"/>
        <end position="136"/>
    </location>
</feature>
<keyword evidence="4" id="KW-0238">DNA-binding</keyword>
<gene>
    <name evidence="3" type="ORF">RUN1744_v1_1160011</name>
    <name evidence="4" type="ORF">TF3108_v1_130016</name>
</gene>
<organism evidence="4">
    <name type="scientific">Ralstonia solanacearum</name>
    <name type="common">Pseudomonas solanacearum</name>
    <dbReference type="NCBI Taxonomy" id="305"/>
    <lineage>
        <taxon>Bacteria</taxon>
        <taxon>Pseudomonadati</taxon>
        <taxon>Pseudomonadota</taxon>
        <taxon>Betaproteobacteria</taxon>
        <taxon>Burkholderiales</taxon>
        <taxon>Burkholderiaceae</taxon>
        <taxon>Ralstonia</taxon>
        <taxon>Ralstonia solanacearum species complex</taxon>
    </lineage>
</organism>
<name>A0A0S4VWR6_RALSL</name>
<dbReference type="EMBL" id="LN899826">
    <property type="protein sequence ID" value="CUV38489.1"/>
    <property type="molecule type" value="Genomic_DNA"/>
</dbReference>
<dbReference type="CDD" id="cd00093">
    <property type="entry name" value="HTH_XRE"/>
    <property type="match status" value="1"/>
</dbReference>
<feature type="domain" description="HTH cro/C1-type" evidence="2">
    <location>
        <begin position="37"/>
        <end position="89"/>
    </location>
</feature>
<evidence type="ECO:0000313" key="4">
    <source>
        <dbReference type="EMBL" id="CUV38489.1"/>
    </source>
</evidence>